<evidence type="ECO:0000313" key="5">
    <source>
        <dbReference type="Proteomes" id="UP000295418"/>
    </source>
</evidence>
<proteinExistence type="predicted"/>
<organism evidence="4 5">
    <name type="scientific">Paenibacillus albiflavus</name>
    <dbReference type="NCBI Taxonomy" id="2545760"/>
    <lineage>
        <taxon>Bacteria</taxon>
        <taxon>Bacillati</taxon>
        <taxon>Bacillota</taxon>
        <taxon>Bacilli</taxon>
        <taxon>Bacillales</taxon>
        <taxon>Paenibacillaceae</taxon>
        <taxon>Paenibacillus</taxon>
    </lineage>
</organism>
<dbReference type="EMBL" id="SKFG01000037">
    <property type="protein sequence ID" value="TCZ72860.1"/>
    <property type="molecule type" value="Genomic_DNA"/>
</dbReference>
<dbReference type="SUPFAM" id="SSF53300">
    <property type="entry name" value="vWA-like"/>
    <property type="match status" value="1"/>
</dbReference>
<comment type="caution">
    <text evidence="4">The sequence shown here is derived from an EMBL/GenBank/DDBJ whole genome shotgun (WGS) entry which is preliminary data.</text>
</comment>
<feature type="domain" description="VWFA" evidence="2">
    <location>
        <begin position="79"/>
        <end position="307"/>
    </location>
</feature>
<evidence type="ECO:0000256" key="1">
    <source>
        <dbReference type="SAM" id="SignalP"/>
    </source>
</evidence>
<dbReference type="AlphaFoldDB" id="A0A4R4E2M8"/>
<name>A0A4R4E2M8_9BACL</name>
<feature type="signal peptide" evidence="1">
    <location>
        <begin position="1"/>
        <end position="39"/>
    </location>
</feature>
<dbReference type="CDD" id="cd00198">
    <property type="entry name" value="vWFA"/>
    <property type="match status" value="1"/>
</dbReference>
<dbReference type="Proteomes" id="UP000295418">
    <property type="component" value="Unassembled WGS sequence"/>
</dbReference>
<gene>
    <name evidence="4" type="ORF">E0485_22105</name>
</gene>
<dbReference type="Gene3D" id="3.40.50.410">
    <property type="entry name" value="von Willebrand factor, type A domain"/>
    <property type="match status" value="1"/>
</dbReference>
<dbReference type="InterPro" id="IPR036465">
    <property type="entry name" value="vWFA_dom_sf"/>
</dbReference>
<sequence>MNSVINRMFRTKHKTKSIMSRLLSVSLVIALIMPSTVLAATPTASPQTTKEILACDGCRAYEVTTTFTAEPQSGPTLNDIVIVLDNSASMEKDLKGQDIGSKDKITKSRKQITVENAQELVDKILAANKDNKVAVVKFDSSAQIISYEKKSNGKDGAAGFTSDSGQLKNAITTYNNAKTGNTNIDAGLQKANEVLSSARANAKKKVFLFTDGGLNMSVGTGDLTFHTTDAWKLTYENKKKAEVPGYSCGFLGCFSSDYPKLPFIKNTIKTADLTKSKSELFAFGMFGSTETNFSKMDIAQGFLVENVADANRVIMGNNDSEDAVKKIFDHFGELLVADDVEYKETFTDTVKQGFDFSEFKVNGVVSNDITVTNGQLNIKAKLDSNKKVTISYKLTAKHDYKGGSATLSSASYFEHNNKQYNTDITKTLSNVNAPLNVNAGPDVTVNKGQSVTLEATASGGSGSNNYKYEWKVEGGSEVLPTTAKITPDLSKYPVNSEIVYVVTVTDGTNNIKCSVTDKVKVTIQDTKTRNVSVKYLEEGTNEELLDPATMEDQEVGSNLTAPSIPGYTVTDESKNYIVTNSETQRHIF</sequence>
<dbReference type="PROSITE" id="PS50234">
    <property type="entry name" value="VWFA"/>
    <property type="match status" value="1"/>
</dbReference>
<dbReference type="RefSeq" id="WP_132420229.1">
    <property type="nucleotide sequence ID" value="NZ_SKFG01000037.1"/>
</dbReference>
<evidence type="ECO:0000259" key="2">
    <source>
        <dbReference type="PROSITE" id="PS50234"/>
    </source>
</evidence>
<dbReference type="SMART" id="SM00327">
    <property type="entry name" value="VWA"/>
    <property type="match status" value="1"/>
</dbReference>
<dbReference type="InterPro" id="IPR002035">
    <property type="entry name" value="VWF_A"/>
</dbReference>
<evidence type="ECO:0000313" key="4">
    <source>
        <dbReference type="EMBL" id="TCZ72860.1"/>
    </source>
</evidence>
<dbReference type="InterPro" id="IPR013783">
    <property type="entry name" value="Ig-like_fold"/>
</dbReference>
<feature type="chain" id="PRO_5020347561" evidence="1">
    <location>
        <begin position="40"/>
        <end position="588"/>
    </location>
</feature>
<feature type="non-terminal residue" evidence="4">
    <location>
        <position position="588"/>
    </location>
</feature>
<accession>A0A4R4E2M8</accession>
<reference evidence="4 5" key="1">
    <citation type="submission" date="2019-03" db="EMBL/GenBank/DDBJ databases">
        <authorList>
            <person name="Kim M.K.M."/>
        </authorList>
    </citation>
    <scope>NUCLEOTIDE SEQUENCE [LARGE SCALE GENOMIC DNA]</scope>
    <source>
        <strain evidence="4 5">18JY21-1</strain>
    </source>
</reference>
<evidence type="ECO:0000259" key="3">
    <source>
        <dbReference type="PROSITE" id="PS50835"/>
    </source>
</evidence>
<dbReference type="InterPro" id="IPR007110">
    <property type="entry name" value="Ig-like_dom"/>
</dbReference>
<dbReference type="OrthoDB" id="38701at2"/>
<keyword evidence="1" id="KW-0732">Signal</keyword>
<dbReference type="PROSITE" id="PS50835">
    <property type="entry name" value="IG_LIKE"/>
    <property type="match status" value="1"/>
</dbReference>
<feature type="domain" description="Ig-like" evidence="3">
    <location>
        <begin position="434"/>
        <end position="532"/>
    </location>
</feature>
<protein>
    <submittedName>
        <fullName evidence="4">VWA domain-containing protein</fullName>
    </submittedName>
</protein>
<dbReference type="Pfam" id="PF13519">
    <property type="entry name" value="VWA_2"/>
    <property type="match status" value="1"/>
</dbReference>
<dbReference type="Gene3D" id="2.60.40.10">
    <property type="entry name" value="Immunoglobulins"/>
    <property type="match status" value="1"/>
</dbReference>
<keyword evidence="5" id="KW-1185">Reference proteome</keyword>